<name>A0A7L9GK05_9PSED</name>
<dbReference type="Proteomes" id="UP000593847">
    <property type="component" value="Chromosome"/>
</dbReference>
<keyword evidence="2" id="KW-1185">Reference proteome</keyword>
<dbReference type="KEGG" id="ptai:ICN73_07910"/>
<dbReference type="EMBL" id="CP062699">
    <property type="protein sequence ID" value="QOJ92785.1"/>
    <property type="molecule type" value="Genomic_DNA"/>
</dbReference>
<accession>A0A7L9GK05</accession>
<dbReference type="AlphaFoldDB" id="A0A7L9GK05"/>
<gene>
    <name evidence="1" type="ORF">ICN73_07910</name>
</gene>
<dbReference type="RefSeq" id="WP_192907622.1">
    <property type="nucleotide sequence ID" value="NZ_CP062699.1"/>
</dbReference>
<evidence type="ECO:0000313" key="1">
    <source>
        <dbReference type="EMBL" id="QOJ92785.1"/>
    </source>
</evidence>
<reference evidence="1" key="1">
    <citation type="submission" date="2020-09" db="EMBL/GenBank/DDBJ databases">
        <title>Complete genome sequence of Pseudomonas taiwanensis CC, a plant growth-promoting and biotite-weathering strain.</title>
        <authorList>
            <person name="Cheng C."/>
        </authorList>
    </citation>
    <scope>NUCLEOTIDE SEQUENCE [LARGE SCALE GENOMIC DNA]</scope>
    <source>
        <strain evidence="1">WRS8</strain>
    </source>
</reference>
<sequence>MKVPEVLKRMIAPFLNTAVLFIIGGFLLVILGSAFAETINGFKYFPSGMAEIFVKTGSAVLGAGVFAAILKSQLFTEVFQKNIHEVFFNPEDAVGIEENKRKWLTLTDSIFRKCLTGAHGQAAKKISDTYFSAELDYHFEEMRVRYTLSLDKTGRYLSIRTTTISKVVISPDTEPTIWQRITVASTAPRMTSLIVDQVPYAHGKYFKKDPNNPTEMRLDIPYKDYSKSPGFSDKRSIELQRTVEYVQDLKEDPYITAGLTRFVVGLEVAIKCENCVFHFTNTGSRIMEEPTSYSDGDDYTTHVLAKKGDLLLPGMGFIIIITPKS</sequence>
<protein>
    <submittedName>
        <fullName evidence="1">Uncharacterized protein</fullName>
    </submittedName>
</protein>
<evidence type="ECO:0000313" key="2">
    <source>
        <dbReference type="Proteomes" id="UP000593847"/>
    </source>
</evidence>
<proteinExistence type="predicted"/>
<organism evidence="1 2">
    <name type="scientific">Pseudomonas taiwanensis</name>
    <dbReference type="NCBI Taxonomy" id="470150"/>
    <lineage>
        <taxon>Bacteria</taxon>
        <taxon>Pseudomonadati</taxon>
        <taxon>Pseudomonadota</taxon>
        <taxon>Gammaproteobacteria</taxon>
        <taxon>Pseudomonadales</taxon>
        <taxon>Pseudomonadaceae</taxon>
        <taxon>Pseudomonas</taxon>
    </lineage>
</organism>